<dbReference type="InterPro" id="IPR020472">
    <property type="entry name" value="WD40_PAC1"/>
</dbReference>
<dbReference type="Pfam" id="PF23953">
    <property type="entry name" value="TPR_COPA_B"/>
    <property type="match status" value="1"/>
</dbReference>
<accession>A0A0B2VLJ2</accession>
<evidence type="ECO:0000313" key="19">
    <source>
        <dbReference type="Proteomes" id="UP000031036"/>
    </source>
</evidence>
<dbReference type="GO" id="GO:0006888">
    <property type="term" value="P:endoplasmic reticulum to Golgi vesicle-mediated transport"/>
    <property type="evidence" value="ECO:0007669"/>
    <property type="project" value="TreeGrafter"/>
</dbReference>
<dbReference type="STRING" id="6265.A0A0B2VLJ2"/>
<dbReference type="SUPFAM" id="SSF50969">
    <property type="entry name" value="YVTN repeat-like/Quinoprotein amine dehydrogenase"/>
    <property type="match status" value="1"/>
</dbReference>
<dbReference type="Gene3D" id="2.130.10.10">
    <property type="entry name" value="YVTN repeat-like/Quinoprotein amine dehydrogenase"/>
    <property type="match status" value="5"/>
</dbReference>
<dbReference type="FunFam" id="2.130.10.10:FF:000016">
    <property type="entry name" value="Coatomer alpha subunit, putative"/>
    <property type="match status" value="1"/>
</dbReference>
<evidence type="ECO:0000256" key="6">
    <source>
        <dbReference type="ARBA" id="ARBA00022574"/>
    </source>
</evidence>
<evidence type="ECO:0000259" key="16">
    <source>
        <dbReference type="Pfam" id="PF04053"/>
    </source>
</evidence>
<feature type="repeat" description="WD" evidence="15">
    <location>
        <begin position="237"/>
        <end position="260"/>
    </location>
</feature>
<evidence type="ECO:0000256" key="9">
    <source>
        <dbReference type="ARBA" id="ARBA00022927"/>
    </source>
</evidence>
<dbReference type="OMA" id="KSYGQCV"/>
<dbReference type="GO" id="GO:0005198">
    <property type="term" value="F:structural molecule activity"/>
    <property type="evidence" value="ECO:0007669"/>
    <property type="project" value="InterPro"/>
</dbReference>
<keyword evidence="5" id="KW-0963">Cytoplasm</keyword>
<dbReference type="PRINTS" id="PR00320">
    <property type="entry name" value="GPROTEINBRPT"/>
</dbReference>
<keyword evidence="7" id="KW-0677">Repeat</keyword>
<feature type="repeat" description="WD" evidence="15">
    <location>
        <begin position="585"/>
        <end position="626"/>
    </location>
</feature>
<evidence type="ECO:0000256" key="1">
    <source>
        <dbReference type="ARBA" id="ARBA00004255"/>
    </source>
</evidence>
<dbReference type="OrthoDB" id="2150324at2759"/>
<comment type="caution">
    <text evidence="18">The sequence shown here is derived from an EMBL/GenBank/DDBJ whole genome shotgun (WGS) entry which is preliminary data.</text>
</comment>
<evidence type="ECO:0000256" key="8">
    <source>
        <dbReference type="ARBA" id="ARBA00022892"/>
    </source>
</evidence>
<comment type="similarity">
    <text evidence="3">Belongs to the WD repeat COPB2 family.</text>
</comment>
<feature type="repeat" description="WD" evidence="15">
    <location>
        <begin position="95"/>
        <end position="127"/>
    </location>
</feature>
<keyword evidence="9" id="KW-0653">Protein transport</keyword>
<dbReference type="Pfam" id="PF00400">
    <property type="entry name" value="WD40"/>
    <property type="match status" value="16"/>
</dbReference>
<reference evidence="18 19" key="1">
    <citation type="submission" date="2014-11" db="EMBL/GenBank/DDBJ databases">
        <title>Genetic blueprint of the zoonotic pathogen Toxocara canis.</title>
        <authorList>
            <person name="Zhu X.-Q."/>
            <person name="Korhonen P.K."/>
            <person name="Cai H."/>
            <person name="Young N.D."/>
            <person name="Nejsum P."/>
            <person name="von Samson-Himmelstjerna G."/>
            <person name="Boag P.R."/>
            <person name="Tan P."/>
            <person name="Li Q."/>
            <person name="Min J."/>
            <person name="Yang Y."/>
            <person name="Wang X."/>
            <person name="Fang X."/>
            <person name="Hall R.S."/>
            <person name="Hofmann A."/>
            <person name="Sternberg P.W."/>
            <person name="Jex A.R."/>
            <person name="Gasser R.B."/>
        </authorList>
    </citation>
    <scope>NUCLEOTIDE SEQUENCE [LARGE SCALE GENOMIC DNA]</scope>
    <source>
        <strain evidence="18">PN_DK_2014</strain>
    </source>
</reference>
<protein>
    <recommendedName>
        <fullName evidence="14">Beta'-coat protein</fullName>
    </recommendedName>
</protein>
<feature type="repeat" description="WD" evidence="15">
    <location>
        <begin position="381"/>
        <end position="404"/>
    </location>
</feature>
<gene>
    <name evidence="18" type="primary">F38E11.5</name>
    <name evidence="18" type="ORF">Tcan_12764</name>
</gene>
<dbReference type="InterPro" id="IPR006692">
    <property type="entry name" value="Beta-prop_COPA/B_2nd"/>
</dbReference>
<dbReference type="PROSITE" id="PS50082">
    <property type="entry name" value="WD_REPEATS_2"/>
    <property type="match status" value="15"/>
</dbReference>
<keyword evidence="11" id="KW-0472">Membrane</keyword>
<evidence type="ECO:0000256" key="3">
    <source>
        <dbReference type="ARBA" id="ARBA00010844"/>
    </source>
</evidence>
<dbReference type="CDD" id="cd22947">
    <property type="entry name" value="Coatomer_WDAD_beta-like"/>
    <property type="match status" value="1"/>
</dbReference>
<dbReference type="PANTHER" id="PTHR19876">
    <property type="entry name" value="COATOMER"/>
    <property type="match status" value="1"/>
</dbReference>
<keyword evidence="8" id="KW-0931">ER-Golgi transport</keyword>
<dbReference type="Proteomes" id="UP000031036">
    <property type="component" value="Unassembled WGS sequence"/>
</dbReference>
<dbReference type="GO" id="GO:0006890">
    <property type="term" value="P:retrograde vesicle-mediated transport, Golgi to endoplasmic reticulum"/>
    <property type="evidence" value="ECO:0007669"/>
    <property type="project" value="TreeGrafter"/>
</dbReference>
<dbReference type="InterPro" id="IPR011044">
    <property type="entry name" value="Quino_amine_DH_bsu"/>
</dbReference>
<evidence type="ECO:0000256" key="4">
    <source>
        <dbReference type="ARBA" id="ARBA00022448"/>
    </source>
</evidence>
<comment type="function">
    <text evidence="13">The coatomer is a cytosolic protein complex that binds to dilysine motifs and reversibly associates with Golgi non-clathrin-coated vesicles, which further mediate biosynthetic protein transport from the ER, via the Golgi up to the trans Golgi network. Coatomer complex is required for budding from Golgi membranes, and is essential for the retrograde Golgi-to-ER transport of dilysine-tagged proteins.</text>
</comment>
<dbReference type="GO" id="GO:0006891">
    <property type="term" value="P:intra-Golgi vesicle-mediated transport"/>
    <property type="evidence" value="ECO:0007669"/>
    <property type="project" value="TreeGrafter"/>
</dbReference>
<dbReference type="AlphaFoldDB" id="A0A0B2VLJ2"/>
<organism evidence="18 19">
    <name type="scientific">Toxocara canis</name>
    <name type="common">Canine roundworm</name>
    <dbReference type="NCBI Taxonomy" id="6265"/>
    <lineage>
        <taxon>Eukaryota</taxon>
        <taxon>Metazoa</taxon>
        <taxon>Ecdysozoa</taxon>
        <taxon>Nematoda</taxon>
        <taxon>Chromadorea</taxon>
        <taxon>Rhabditida</taxon>
        <taxon>Spirurina</taxon>
        <taxon>Ascaridomorpha</taxon>
        <taxon>Ascaridoidea</taxon>
        <taxon>Toxocaridae</taxon>
        <taxon>Toxocara</taxon>
    </lineage>
</organism>
<dbReference type="PROSITE" id="PS50294">
    <property type="entry name" value="WD_REPEATS_REGION"/>
    <property type="match status" value="4"/>
</dbReference>
<feature type="repeat" description="WD" evidence="15">
    <location>
        <begin position="345"/>
        <end position="368"/>
    </location>
</feature>
<evidence type="ECO:0000256" key="12">
    <source>
        <dbReference type="ARBA" id="ARBA00023329"/>
    </source>
</evidence>
<evidence type="ECO:0000256" key="10">
    <source>
        <dbReference type="ARBA" id="ARBA00023034"/>
    </source>
</evidence>
<feature type="repeat" description="WD" evidence="15">
    <location>
        <begin position="273"/>
        <end position="296"/>
    </location>
</feature>
<keyword evidence="4" id="KW-0813">Transport</keyword>
<dbReference type="GO" id="GO:0006886">
    <property type="term" value="P:intracellular protein transport"/>
    <property type="evidence" value="ECO:0007669"/>
    <property type="project" value="InterPro"/>
</dbReference>
<feature type="repeat" description="WD" evidence="15">
    <location>
        <begin position="181"/>
        <end position="224"/>
    </location>
</feature>
<dbReference type="GO" id="GO:0000139">
    <property type="term" value="C:Golgi membrane"/>
    <property type="evidence" value="ECO:0007669"/>
    <property type="project" value="UniProtKB-SubCell"/>
</dbReference>
<evidence type="ECO:0000256" key="11">
    <source>
        <dbReference type="ARBA" id="ARBA00023136"/>
    </source>
</evidence>
<evidence type="ECO:0000256" key="15">
    <source>
        <dbReference type="PROSITE-ProRule" id="PRU00221"/>
    </source>
</evidence>
<feature type="repeat" description="WD" evidence="15">
    <location>
        <begin position="138"/>
        <end position="180"/>
    </location>
</feature>
<feature type="repeat" description="WD" evidence="15">
    <location>
        <begin position="489"/>
        <end position="512"/>
    </location>
</feature>
<dbReference type="PANTHER" id="PTHR19876:SF2">
    <property type="entry name" value="COATOMER SUBUNIT BETA"/>
    <property type="match status" value="1"/>
</dbReference>
<evidence type="ECO:0000256" key="14">
    <source>
        <dbReference type="ARBA" id="ARBA00032920"/>
    </source>
</evidence>
<dbReference type="Pfam" id="PF04053">
    <property type="entry name" value="B-prop_COPA_B_2nd"/>
    <property type="match status" value="1"/>
</dbReference>
<dbReference type="InterPro" id="IPR001680">
    <property type="entry name" value="WD40_rpt"/>
</dbReference>
<dbReference type="InterPro" id="IPR036322">
    <property type="entry name" value="WD40_repeat_dom_sf"/>
</dbReference>
<dbReference type="SMART" id="SM00320">
    <property type="entry name" value="WD40"/>
    <property type="match status" value="16"/>
</dbReference>
<evidence type="ECO:0000256" key="2">
    <source>
        <dbReference type="ARBA" id="ARBA00004347"/>
    </source>
</evidence>
<dbReference type="FunFam" id="1.25.40.470:FF:000001">
    <property type="entry name" value="Coatomer subunit beta"/>
    <property type="match status" value="1"/>
</dbReference>
<evidence type="ECO:0000256" key="7">
    <source>
        <dbReference type="ARBA" id="ARBA00022737"/>
    </source>
</evidence>
<feature type="repeat" description="WD" evidence="15">
    <location>
        <begin position="453"/>
        <end position="476"/>
    </location>
</feature>
<keyword evidence="19" id="KW-1185">Reference proteome</keyword>
<feature type="domain" description="COPA/B second beta-propeller" evidence="16">
    <location>
        <begin position="691"/>
        <end position="944"/>
    </location>
</feature>
<evidence type="ECO:0000256" key="5">
    <source>
        <dbReference type="ARBA" id="ARBA00022490"/>
    </source>
</evidence>
<feature type="repeat" description="WD" evidence="15">
    <location>
        <begin position="417"/>
        <end position="440"/>
    </location>
</feature>
<dbReference type="Gene3D" id="1.25.40.470">
    <property type="match status" value="1"/>
</dbReference>
<feature type="repeat" description="WD" evidence="15">
    <location>
        <begin position="309"/>
        <end position="332"/>
    </location>
</feature>
<dbReference type="InterPro" id="IPR050844">
    <property type="entry name" value="Coatomer_complex_subunit"/>
</dbReference>
<feature type="repeat" description="WD" evidence="15">
    <location>
        <begin position="525"/>
        <end position="548"/>
    </location>
</feature>
<dbReference type="InterPro" id="IPR056176">
    <property type="entry name" value="TPR_COPA_B"/>
</dbReference>
<proteinExistence type="inferred from homology"/>
<name>A0A0B2VLJ2_TOXCA</name>
<dbReference type="SUPFAM" id="SSF50978">
    <property type="entry name" value="WD40 repeat-like"/>
    <property type="match status" value="3"/>
</dbReference>
<dbReference type="GO" id="GO:0030126">
    <property type="term" value="C:COPI vesicle coat"/>
    <property type="evidence" value="ECO:0007669"/>
    <property type="project" value="TreeGrafter"/>
</dbReference>
<sequence length="1166" mass="130049">MPLRLDVKRKLLARSDRVKCVDLHPTETWMLVSLYNGNVHIWNYENQQLVKSFEVCDLPVRCAKFVARKNWVVTGSDDMHVRVFNYNTLERVHQFEAHSDYLRSIAVHPTQPFILTSSDDMLIKLWDWDNKWTMKQSFEGHTHYVMQLVINPKDNNTFATGSLDRTVKVWQFGSAAANFTLEGHEKGVNCVDYYHGGDKPYLISGADDRLVKIWDYQNKTCVATLDGHAQNVSAVCFLISGADDRLVKIWDYQNKTCVATLDGHAQNVSAVCFLISGADDRLVKIWDYQNKTCVATLDGHAQNVSAVCFLISGADDRLVKIWDYQNKTCVATLDGHAQNVSAVCFLISGADDRLVKIWDYQNKTCVATLDGHAQNVSAVCFLISGADDRLVKIWDYQNKTCVATLDGHAQNVSAVCFLISGADDRLVKIWDYQNKTCVATLDGHAQNVSAVCFLISGADDRLVKIWDYQNKTCVATLDGHAQNVSAVCFLISGADDRLVKIWDYQNKTCVATLDGHAQNVSAVCFLISGADDRLVKIWDYQNKTCVATLDGHAQNVSAVCFLISGADDRLVKIWDYQNKTCVATLDGHAQNVSAVCFHPELPIIITGSEDSTVRLWHSSTYRLETTLNYGLERVWCIHALKGSNTIAIGYDEGSVTVKLGREEPAVSMDASGKILWAKHSEMQQANLKTLDAALLEHIQGKIASFDGERLSLSVKDMGSCEIYPQTLAHNSNGRFVVACGDGEYIVYTAMALRNKAFGSGLEFVWSTDPSEYAVRESATTVKLFKNFKEVCTLRPDVVMEGIEGGPLVAARAASSLCFYDWETGSLVRRIEITAKHVYWSDNAEMVAITGEDSFYILKYNKEAVESADPAEMTADGIEDAFDVIGEQQENVRTAIWVGDCFIFTTNLNRLNYYVGGEIVTIAHLDRPLYLLGYMPKESRLYLCDKDHNFVSYRLLLSVLEYQTAVMRRDFDTADKVLSTIPRDQRTRVAHFLEKQGFKKQALAVSQDPEHRFELALSLGELQLAYELAVVADSEEKWSQLSQSATLKSELTLAAQCLARAHDYGGLLLLATSAGSAPLLSKLAADSLSSSKNNVAFLSYFLLGDVDKCLDVLISTERLPEAAFFARTYCPSQVVQDAEAGMRWSDDEHFTDDGDINIEDLNLEEED</sequence>
<evidence type="ECO:0000259" key="17">
    <source>
        <dbReference type="Pfam" id="PF23953"/>
    </source>
</evidence>
<dbReference type="CDD" id="cd00200">
    <property type="entry name" value="WD40"/>
    <property type="match status" value="2"/>
</dbReference>
<keyword evidence="10" id="KW-0333">Golgi apparatus</keyword>
<dbReference type="EMBL" id="JPKZ01001446">
    <property type="protein sequence ID" value="KHN81895.1"/>
    <property type="molecule type" value="Genomic_DNA"/>
</dbReference>
<feature type="domain" description="COPA/B TPR" evidence="17">
    <location>
        <begin position="961"/>
        <end position="1134"/>
    </location>
</feature>
<dbReference type="InterPro" id="IPR015943">
    <property type="entry name" value="WD40/YVTN_repeat-like_dom_sf"/>
</dbReference>
<evidence type="ECO:0000313" key="18">
    <source>
        <dbReference type="EMBL" id="KHN81895.1"/>
    </source>
</evidence>
<feature type="repeat" description="WD" evidence="15">
    <location>
        <begin position="561"/>
        <end position="584"/>
    </location>
</feature>
<feature type="repeat" description="WD" evidence="15">
    <location>
        <begin position="11"/>
        <end position="52"/>
    </location>
</feature>
<evidence type="ECO:0000256" key="13">
    <source>
        <dbReference type="ARBA" id="ARBA00025536"/>
    </source>
</evidence>
<comment type="subcellular location">
    <subcellularLocation>
        <location evidence="2">Cytoplasmic vesicle</location>
        <location evidence="2">COPI-coated vesicle membrane</location>
        <topology evidence="2">Peripheral membrane protein</topology>
        <orientation evidence="2">Cytoplasmic side</orientation>
    </subcellularLocation>
    <subcellularLocation>
        <location evidence="1">Golgi apparatus membrane</location>
        <topology evidence="1">Peripheral membrane protein</topology>
        <orientation evidence="1">Cytoplasmic side</orientation>
    </subcellularLocation>
</comment>
<keyword evidence="12" id="KW-0968">Cytoplasmic vesicle</keyword>
<keyword evidence="6 15" id="KW-0853">WD repeat</keyword>